<evidence type="ECO:0000313" key="3">
    <source>
        <dbReference type="Proteomes" id="UP000627155"/>
    </source>
</evidence>
<accession>A0ABX7HEB2</accession>
<dbReference type="Pfam" id="PF01381">
    <property type="entry name" value="HTH_3"/>
    <property type="match status" value="1"/>
</dbReference>
<dbReference type="Proteomes" id="UP000627155">
    <property type="component" value="Chromosome"/>
</dbReference>
<gene>
    <name evidence="2" type="ORF">I6J37_12395</name>
</gene>
<feature type="domain" description="HTH cro/C1-type" evidence="1">
    <location>
        <begin position="23"/>
        <end position="73"/>
    </location>
</feature>
<dbReference type="RefSeq" id="WP_204107828.1">
    <property type="nucleotide sequence ID" value="NZ_CBCPHH010000017.1"/>
</dbReference>
<evidence type="ECO:0000313" key="2">
    <source>
        <dbReference type="EMBL" id="QRO84959.1"/>
    </source>
</evidence>
<keyword evidence="3" id="KW-1185">Reference proteome</keyword>
<organism evidence="2 3">
    <name type="scientific">Mammaliicoccus vitulinus</name>
    <dbReference type="NCBI Taxonomy" id="71237"/>
    <lineage>
        <taxon>Bacteria</taxon>
        <taxon>Bacillati</taxon>
        <taxon>Bacillota</taxon>
        <taxon>Bacilli</taxon>
        <taxon>Bacillales</taxon>
        <taxon>Staphylococcaceae</taxon>
        <taxon>Mammaliicoccus</taxon>
    </lineage>
</organism>
<dbReference type="InterPro" id="IPR001387">
    <property type="entry name" value="Cro/C1-type_HTH"/>
</dbReference>
<dbReference type="SMART" id="SM00530">
    <property type="entry name" value="HTH_XRE"/>
    <property type="match status" value="1"/>
</dbReference>
<dbReference type="SUPFAM" id="SSF47413">
    <property type="entry name" value="lambda repressor-like DNA-binding domains"/>
    <property type="match status" value="1"/>
</dbReference>
<reference evidence="2 3" key="1">
    <citation type="submission" date="2021-02" db="EMBL/GenBank/DDBJ databases">
        <title>FDA dAtabase for Regulatory Grade micrObial Sequences (FDA-ARGOS): Supporting development and validation of Infectious Disease Dx tests.</title>
        <authorList>
            <person name="Sproer C."/>
            <person name="Gronow S."/>
            <person name="Severitt S."/>
            <person name="Schroder I."/>
            <person name="Tallon L."/>
            <person name="Sadzewicz L."/>
            <person name="Zhao X."/>
            <person name="Boylan J."/>
            <person name="Ott S."/>
            <person name="Bowen H."/>
            <person name="Vavikolanu K."/>
            <person name="Mehta A."/>
            <person name="Aluvathingal J."/>
            <person name="Nadendla S."/>
            <person name="Lowell S."/>
            <person name="Myers T."/>
            <person name="Yan Y."/>
            <person name="Sichtig H."/>
        </authorList>
    </citation>
    <scope>NUCLEOTIDE SEQUENCE [LARGE SCALE GENOMIC DNA]</scope>
    <source>
        <strain evidence="2 3">FDAARGOS_1207</strain>
    </source>
</reference>
<protein>
    <submittedName>
        <fullName evidence="2">Helix-turn-helix transcriptional regulator</fullName>
    </submittedName>
</protein>
<dbReference type="PROSITE" id="PS50943">
    <property type="entry name" value="HTH_CROC1"/>
    <property type="match status" value="1"/>
</dbReference>
<dbReference type="Gene3D" id="1.10.260.40">
    <property type="entry name" value="lambda repressor-like DNA-binding domains"/>
    <property type="match status" value="1"/>
</dbReference>
<dbReference type="EMBL" id="CP069486">
    <property type="protein sequence ID" value="QRO84959.1"/>
    <property type="molecule type" value="Genomic_DNA"/>
</dbReference>
<proteinExistence type="predicted"/>
<name>A0ABX7HEB2_9STAP</name>
<dbReference type="CDD" id="cd00093">
    <property type="entry name" value="HTH_XRE"/>
    <property type="match status" value="1"/>
</dbReference>
<dbReference type="InterPro" id="IPR010982">
    <property type="entry name" value="Lambda_DNA-bd_dom_sf"/>
</dbReference>
<evidence type="ECO:0000259" key="1">
    <source>
        <dbReference type="PROSITE" id="PS50943"/>
    </source>
</evidence>
<sequence>MLYITTISCKIGRGEQTITLSSVKDIRKNLNLNQKDMSKLLGITGQYYNMIENNKKQPSVAITKKIGSIIDVE</sequence>